<comment type="caution">
    <text evidence="3">The sequence shown here is derived from an EMBL/GenBank/DDBJ whole genome shotgun (WGS) entry which is preliminary data.</text>
</comment>
<keyword evidence="1" id="KW-0732">Signal</keyword>
<dbReference type="Proteomes" id="UP000887320">
    <property type="component" value="Unassembled WGS sequence"/>
</dbReference>
<name>A0A8X8GGT8_ACIGI</name>
<feature type="domain" description="DUF4189" evidence="2">
    <location>
        <begin position="75"/>
        <end position="187"/>
    </location>
</feature>
<dbReference type="RefSeq" id="WP_151958142.1">
    <property type="nucleotide sequence ID" value="NZ_BKVV01000180.1"/>
</dbReference>
<dbReference type="Pfam" id="PF13827">
    <property type="entry name" value="DUF4189"/>
    <property type="match status" value="1"/>
</dbReference>
<organism evidence="3 4">
    <name type="scientific">Acinetobacter guillouiae</name>
    <name type="common">Acinetobacter genomosp. 11</name>
    <dbReference type="NCBI Taxonomy" id="106649"/>
    <lineage>
        <taxon>Bacteria</taxon>
        <taxon>Pseudomonadati</taxon>
        <taxon>Pseudomonadota</taxon>
        <taxon>Gammaproteobacteria</taxon>
        <taxon>Moraxellales</taxon>
        <taxon>Moraxellaceae</taxon>
        <taxon>Acinetobacter</taxon>
    </lineage>
</organism>
<accession>A0A8X8GGT8</accession>
<dbReference type="AlphaFoldDB" id="A0A8X8GGT8"/>
<evidence type="ECO:0000256" key="1">
    <source>
        <dbReference type="SAM" id="SignalP"/>
    </source>
</evidence>
<feature type="chain" id="PRO_5036501253" evidence="1">
    <location>
        <begin position="33"/>
        <end position="193"/>
    </location>
</feature>
<evidence type="ECO:0000313" key="4">
    <source>
        <dbReference type="Proteomes" id="UP000887320"/>
    </source>
</evidence>
<evidence type="ECO:0000313" key="3">
    <source>
        <dbReference type="EMBL" id="MCF0264346.1"/>
    </source>
</evidence>
<sequence length="193" mass="20834">MAKYNRPQIIQFFISLISLTLFSLTMSGVAHAEGNCPLGYYPVGGQGVQGCAPIPNYGSSGGYSAPSYRTPSTEGYVASGTNGVIGVATAKIFRGKLEEKALQACEKKGGTDCRIWFTYDDNHCATIGQAEGTNRLYKARTTAGEVSDVVPMLVPGSRKALGRKKVLEACRYDGFPEAQCKIIYEDCRRLNLP</sequence>
<feature type="signal peptide" evidence="1">
    <location>
        <begin position="1"/>
        <end position="32"/>
    </location>
</feature>
<proteinExistence type="predicted"/>
<protein>
    <submittedName>
        <fullName evidence="3">DUF4189 domain-containing protein</fullName>
    </submittedName>
</protein>
<dbReference type="EMBL" id="JAHWXT010000002">
    <property type="protein sequence ID" value="MCF0264346.1"/>
    <property type="molecule type" value="Genomic_DNA"/>
</dbReference>
<reference evidence="3" key="1">
    <citation type="submission" date="2021-07" db="EMBL/GenBank/DDBJ databases">
        <authorList>
            <person name="Fernandez M."/>
            <person name="Pereira P."/>
            <person name="Torres Tejerizo G.A."/>
            <person name="Gonzalez P."/>
            <person name="Agostini E."/>
        </authorList>
    </citation>
    <scope>NUCLEOTIDE SEQUENCE</scope>
    <source>
        <strain evidence="3">SFC 500-1A</strain>
    </source>
</reference>
<dbReference type="InterPro" id="IPR025240">
    <property type="entry name" value="DUF4189"/>
</dbReference>
<evidence type="ECO:0000259" key="2">
    <source>
        <dbReference type="Pfam" id="PF13827"/>
    </source>
</evidence>
<gene>
    <name evidence="3" type="ORF">KW868_07715</name>
</gene>